<evidence type="ECO:0000313" key="2">
    <source>
        <dbReference type="Proteomes" id="UP000004994"/>
    </source>
</evidence>
<keyword evidence="2" id="KW-1185">Reference proteome</keyword>
<protein>
    <submittedName>
        <fullName evidence="1">Uncharacterized protein</fullName>
    </submittedName>
</protein>
<dbReference type="PaxDb" id="4081-Solyc09g097790.1.1"/>
<name>A0A3Q7J4L8_SOLLC</name>
<dbReference type="STRING" id="4081.A0A3Q7J4L8"/>
<dbReference type="AlphaFoldDB" id="A0A3Q7J4L8"/>
<dbReference type="Proteomes" id="UP000004994">
    <property type="component" value="Chromosome 9"/>
</dbReference>
<dbReference type="EnsemblPlants" id="Solyc09g097790.1.1">
    <property type="protein sequence ID" value="Solyc09g097790.1.1.1"/>
    <property type="gene ID" value="Solyc09g097790.1"/>
</dbReference>
<dbReference type="InParanoid" id="A0A3Q7J4L8"/>
<accession>A0A3Q7J4L8</accession>
<evidence type="ECO:0000313" key="1">
    <source>
        <dbReference type="EnsemblPlants" id="Solyc09g097790.1.1.1"/>
    </source>
</evidence>
<organism evidence="1">
    <name type="scientific">Solanum lycopersicum</name>
    <name type="common">Tomato</name>
    <name type="synonym">Lycopersicon esculentum</name>
    <dbReference type="NCBI Taxonomy" id="4081"/>
    <lineage>
        <taxon>Eukaryota</taxon>
        <taxon>Viridiplantae</taxon>
        <taxon>Streptophyta</taxon>
        <taxon>Embryophyta</taxon>
        <taxon>Tracheophyta</taxon>
        <taxon>Spermatophyta</taxon>
        <taxon>Magnoliopsida</taxon>
        <taxon>eudicotyledons</taxon>
        <taxon>Gunneridae</taxon>
        <taxon>Pentapetalae</taxon>
        <taxon>asterids</taxon>
        <taxon>lamiids</taxon>
        <taxon>Solanales</taxon>
        <taxon>Solanaceae</taxon>
        <taxon>Solanoideae</taxon>
        <taxon>Solaneae</taxon>
        <taxon>Solanum</taxon>
        <taxon>Solanum subgen. Lycopersicon</taxon>
    </lineage>
</organism>
<sequence>MKPNMADSLAAVVVVVVVDNRWSWWWRIPCGGGRRGGYHRYGCCRRDYYGCYRCCSYKGEAMGKEPHNRLIMWSHILELL</sequence>
<reference evidence="1" key="2">
    <citation type="submission" date="2019-01" db="UniProtKB">
        <authorList>
            <consortium name="EnsemblPlants"/>
        </authorList>
    </citation>
    <scope>IDENTIFICATION</scope>
    <source>
        <strain evidence="1">cv. Heinz 1706</strain>
    </source>
</reference>
<reference evidence="1" key="1">
    <citation type="journal article" date="2012" name="Nature">
        <title>The tomato genome sequence provides insights into fleshy fruit evolution.</title>
        <authorList>
            <consortium name="Tomato Genome Consortium"/>
        </authorList>
    </citation>
    <scope>NUCLEOTIDE SEQUENCE [LARGE SCALE GENOMIC DNA]</scope>
    <source>
        <strain evidence="1">cv. Heinz 1706</strain>
    </source>
</reference>
<dbReference type="Gramene" id="Solyc09g097790.1.1">
    <property type="protein sequence ID" value="Solyc09g097790.1.1.1"/>
    <property type="gene ID" value="Solyc09g097790.1"/>
</dbReference>
<proteinExistence type="predicted"/>